<keyword evidence="6" id="KW-0808">Transferase</keyword>
<keyword evidence="8 9" id="KW-0833">Ubl conjugation pathway</keyword>
<dbReference type="GO" id="GO:0051049">
    <property type="term" value="P:regulation of transport"/>
    <property type="evidence" value="ECO:0007669"/>
    <property type="project" value="UniProtKB-ARBA"/>
</dbReference>
<evidence type="ECO:0000313" key="15">
    <source>
        <dbReference type="EMBL" id="CAF99574.1"/>
    </source>
</evidence>
<sequence length="1315" mass="147735">QSETRILKVKVIEGIGLAKKDILGASDPYTKLSLYDPATGESNSFHTKTIKKTLDPKWNEEFFFQVDPRKHRLLFEVFDENRLGIALSADYAALPQLSSVFIPGVNAGGCTKKSVLQISLQPRGKVGAELEASTEDGDPGGSEPGLVGGSDGGSCSSSMASDAGYCSSNSIFESEGPERLRTSQDRSLLRRKSRLPLRRCSSLVIFPKSPCSTPPASPVSPVAFPFLPPPSRGSHQSGLQAPANEFPDAEDVAWKGSTSAESGDCRRKESSSAEPRDTRHMVQFNIPLEDEPKGKMEDADQNLDRSNRHSSSLLLRFGHQRPAVPRKGAAATAEGYSEARNSAAYPESKQDPHKKLYRSTSACLFSSAKSSEKSPSSCSVGTGRDMPEENCHRAIQRSFSLEVPYANTGISCHVSNPNLSSPCSPHVHIHLTPCCPAKAPGSAPSVNTSHKWSGAEAGPGVPSKTRDDFLGQVDVPLNQIPTENPNTERPFTWNDFVLHPRSHKSRVKGCLRLKMSYLPKNPGSEEETADHAENVGLKRRVIRIKHDCRSWTTAGFLFPSFAPFINPPRLVFLFCSLIGRSWTRTCLVPDRTISCLLCRRAGRSDRTIWGGLSTSTTPPGPPSGSGPQCRTVMWRGRGDRTVVVTGSMPSSRADRSLTPMRAAPESLLRVLFRIHAIPVTGETPTARRGRTLLLIRCGSFWIFCLQQPLPNSAGLPPGWEEKRDSKGRRFYINHHTRITSWSRPLLQVQTRPVEVSDLPSMNDVFNTPLPLPWQKAASVPPVTQTGPPSQASAPQESPPTNPQPSLESGSLPTGWEVRSAPNGRPFFIDHNTKSTTWNDPRLRTLIPAARRRGSLDPNDLGPLPPGWEERVHSDGRIFYIDHNTRTTQWEDPRLKNSAITGPAVPYSRDYKQKYDYFRRKLKKPADIPNRFEMKIRRNAVLEDSYRRILSVTRADLLKARLWLEFEGEKGLDYGGVTREWFFLISKEMFNPYYGLFEYSATDNYTLQINPNSAFFIRPFYKMMLHKPITLQDMESVDSEYFNSLMWILENDPTDLDLRFTVDEELFGQTHQHELKSGGTDIIVTNENKKEYIHLVIQWRFVNRIQMQMTAFKEGFFELIPHDLIKIFDENELEVSSFSPPALAAGPSRRTANRCRLWWLAADVWAWGRRRERLEGEHQVQERLRLQPHCHPVVLESESVADPRTFPFMTNLIVLFLFCCLVWFLQTVLLMDGERRIRLLQFVTGTSRVPMNGFAELYGSNGPQLFTIEQWGTRDKLPRAHTCFNRLDLPPYESFEELREKLHVAIENAQGFDGVD</sequence>
<dbReference type="SUPFAM" id="SSF51045">
    <property type="entry name" value="WW domain"/>
    <property type="match status" value="3"/>
</dbReference>
<dbReference type="InterPro" id="IPR001202">
    <property type="entry name" value="WW_dom"/>
</dbReference>
<evidence type="ECO:0000256" key="8">
    <source>
        <dbReference type="ARBA" id="ARBA00022786"/>
    </source>
</evidence>
<feature type="region of interest" description="Disordered" evidence="10">
    <location>
        <begin position="255"/>
        <end position="279"/>
    </location>
</feature>
<dbReference type="SMART" id="SM00456">
    <property type="entry name" value="WW"/>
    <property type="match status" value="3"/>
</dbReference>
<feature type="domain" description="WW" evidence="13">
    <location>
        <begin position="861"/>
        <end position="894"/>
    </location>
</feature>
<dbReference type="Gene3D" id="2.60.40.150">
    <property type="entry name" value="C2 domain"/>
    <property type="match status" value="2"/>
</dbReference>
<dbReference type="InterPro" id="IPR000569">
    <property type="entry name" value="HECT_dom"/>
</dbReference>
<evidence type="ECO:0000259" key="12">
    <source>
        <dbReference type="PROSITE" id="PS50004"/>
    </source>
</evidence>
<feature type="active site" description="Glycyl thioester intermediate" evidence="9">
    <location>
        <position position="1282"/>
    </location>
</feature>
<feature type="transmembrane region" description="Helical" evidence="11">
    <location>
        <begin position="1207"/>
        <end position="1230"/>
    </location>
</feature>
<feature type="compositionally biased region" description="Basic and acidic residues" evidence="10">
    <location>
        <begin position="263"/>
        <end position="279"/>
    </location>
</feature>
<feature type="region of interest" description="Disordered" evidence="10">
    <location>
        <begin position="127"/>
        <end position="155"/>
    </location>
</feature>
<evidence type="ECO:0000256" key="3">
    <source>
        <dbReference type="ARBA" id="ARBA00004906"/>
    </source>
</evidence>
<comment type="catalytic activity">
    <reaction evidence="1">
        <text>S-ubiquitinyl-[E2 ubiquitin-conjugating enzyme]-L-cysteine + [acceptor protein]-L-lysine = [E2 ubiquitin-conjugating enzyme]-L-cysteine + N(6)-ubiquitinyl-[acceptor protein]-L-lysine.</text>
        <dbReference type="EC" id="2.3.2.26"/>
    </reaction>
</comment>
<reference evidence="15" key="2">
    <citation type="submission" date="2004-02" db="EMBL/GenBank/DDBJ databases">
        <authorList>
            <consortium name="Genoscope"/>
            <consortium name="Whitehead Institute Centre for Genome Research"/>
        </authorList>
    </citation>
    <scope>NUCLEOTIDE SEQUENCE</scope>
</reference>
<organism evidence="15">
    <name type="scientific">Tetraodon nigroviridis</name>
    <name type="common">Spotted green pufferfish</name>
    <name type="synonym">Chelonodon nigroviridis</name>
    <dbReference type="NCBI Taxonomy" id="99883"/>
    <lineage>
        <taxon>Eukaryota</taxon>
        <taxon>Metazoa</taxon>
        <taxon>Chordata</taxon>
        <taxon>Craniata</taxon>
        <taxon>Vertebrata</taxon>
        <taxon>Euteleostomi</taxon>
        <taxon>Actinopterygii</taxon>
        <taxon>Neopterygii</taxon>
        <taxon>Teleostei</taxon>
        <taxon>Neoteleostei</taxon>
        <taxon>Acanthomorphata</taxon>
        <taxon>Eupercaria</taxon>
        <taxon>Tetraodontiformes</taxon>
        <taxon>Tetradontoidea</taxon>
        <taxon>Tetraodontidae</taxon>
        <taxon>Tetraodon</taxon>
    </lineage>
</organism>
<evidence type="ECO:0000256" key="7">
    <source>
        <dbReference type="ARBA" id="ARBA00022737"/>
    </source>
</evidence>
<dbReference type="UniPathway" id="UPA00143"/>
<dbReference type="KEGG" id="tng:GSTEN00017703G001"/>
<evidence type="ECO:0000256" key="10">
    <source>
        <dbReference type="SAM" id="MobiDB-lite"/>
    </source>
</evidence>
<dbReference type="GO" id="GO:0006511">
    <property type="term" value="P:ubiquitin-dependent protein catabolic process"/>
    <property type="evidence" value="ECO:0007669"/>
    <property type="project" value="TreeGrafter"/>
</dbReference>
<comment type="caution">
    <text evidence="15">The sequence shown here is derived from an EMBL/GenBank/DDBJ whole genome shotgun (WGS) entry which is preliminary data.</text>
</comment>
<comment type="pathway">
    <text evidence="3">Protein modification; protein ubiquitination.</text>
</comment>
<dbReference type="Pfam" id="PF00397">
    <property type="entry name" value="WW"/>
    <property type="match status" value="3"/>
</dbReference>
<feature type="domain" description="WW" evidence="13">
    <location>
        <begin position="713"/>
        <end position="746"/>
    </location>
</feature>
<dbReference type="PROSITE" id="PS50237">
    <property type="entry name" value="HECT"/>
    <property type="match status" value="1"/>
</dbReference>
<protein>
    <recommendedName>
        <fullName evidence="4">HECT-type E3 ubiquitin transferase</fullName>
        <ecNumber evidence="4">2.3.2.26</ecNumber>
    </recommendedName>
</protein>
<gene>
    <name evidence="15" type="ORF">GSTENG00017703001</name>
</gene>
<evidence type="ECO:0000256" key="6">
    <source>
        <dbReference type="ARBA" id="ARBA00022679"/>
    </source>
</evidence>
<dbReference type="GO" id="GO:0019871">
    <property type="term" value="F:sodium channel inhibitor activity"/>
    <property type="evidence" value="ECO:0007669"/>
    <property type="project" value="TreeGrafter"/>
</dbReference>
<feature type="domain" description="C2" evidence="12">
    <location>
        <begin position="1"/>
        <end position="114"/>
    </location>
</feature>
<evidence type="ECO:0000256" key="5">
    <source>
        <dbReference type="ARBA" id="ARBA00022490"/>
    </source>
</evidence>
<evidence type="ECO:0000256" key="2">
    <source>
        <dbReference type="ARBA" id="ARBA00004496"/>
    </source>
</evidence>
<feature type="domain" description="WW" evidence="13">
    <location>
        <begin position="809"/>
        <end position="842"/>
    </location>
</feature>
<dbReference type="CDD" id="cd00078">
    <property type="entry name" value="HECTc"/>
    <property type="match status" value="1"/>
</dbReference>
<dbReference type="InterPro" id="IPR035892">
    <property type="entry name" value="C2_domain_sf"/>
</dbReference>
<feature type="region of interest" description="Disordered" evidence="10">
    <location>
        <begin position="323"/>
        <end position="352"/>
    </location>
</feature>
<dbReference type="Gene3D" id="3.90.1750.10">
    <property type="entry name" value="Hect, E3 ligase catalytic domains"/>
    <property type="match status" value="1"/>
</dbReference>
<keyword evidence="11" id="KW-0812">Transmembrane</keyword>
<dbReference type="Gene3D" id="2.20.70.10">
    <property type="match status" value="3"/>
</dbReference>
<dbReference type="GO" id="GO:0016567">
    <property type="term" value="P:protein ubiquitination"/>
    <property type="evidence" value="ECO:0007669"/>
    <property type="project" value="UniProtKB-UniPathway"/>
</dbReference>
<dbReference type="CDD" id="cd04033">
    <property type="entry name" value="C2_NEDD4_NEDD4L"/>
    <property type="match status" value="1"/>
</dbReference>
<dbReference type="SUPFAM" id="SSF56204">
    <property type="entry name" value="Hect, E3 ligase catalytic domain"/>
    <property type="match status" value="2"/>
</dbReference>
<dbReference type="PANTHER" id="PTHR11254">
    <property type="entry name" value="HECT DOMAIN UBIQUITIN-PROTEIN LIGASE"/>
    <property type="match status" value="1"/>
</dbReference>
<dbReference type="Gene3D" id="3.30.2160.10">
    <property type="entry name" value="Hect, E3 ligase catalytic domain"/>
    <property type="match status" value="1"/>
</dbReference>
<dbReference type="PROSITE" id="PS50004">
    <property type="entry name" value="C2"/>
    <property type="match status" value="1"/>
</dbReference>
<feature type="non-terminal residue" evidence="15">
    <location>
        <position position="1"/>
    </location>
</feature>
<dbReference type="GO" id="GO:0032801">
    <property type="term" value="P:receptor catabolic process"/>
    <property type="evidence" value="ECO:0007669"/>
    <property type="project" value="TreeGrafter"/>
</dbReference>
<dbReference type="EMBL" id="CAAE01014581">
    <property type="protein sequence ID" value="CAF99574.1"/>
    <property type="molecule type" value="Genomic_DNA"/>
</dbReference>
<evidence type="ECO:0000256" key="11">
    <source>
        <dbReference type="SAM" id="Phobius"/>
    </source>
</evidence>
<dbReference type="PROSITE" id="PS01159">
    <property type="entry name" value="WW_DOMAIN_1"/>
    <property type="match status" value="3"/>
</dbReference>
<feature type="domain" description="HECT" evidence="14">
    <location>
        <begin position="953"/>
        <end position="1314"/>
    </location>
</feature>
<dbReference type="FunFam" id="2.20.70.10:FF:000017">
    <property type="entry name" value="E3 ubiquitin-protein ligase"/>
    <property type="match status" value="1"/>
</dbReference>
<dbReference type="InterPro" id="IPR000008">
    <property type="entry name" value="C2_dom"/>
</dbReference>
<dbReference type="PROSITE" id="PS50020">
    <property type="entry name" value="WW_DOMAIN_2"/>
    <property type="match status" value="3"/>
</dbReference>
<dbReference type="GO" id="GO:0048814">
    <property type="term" value="P:regulation of dendrite morphogenesis"/>
    <property type="evidence" value="ECO:0007669"/>
    <property type="project" value="TreeGrafter"/>
</dbReference>
<feature type="region of interest" description="Disordered" evidence="10">
    <location>
        <begin position="775"/>
        <end position="833"/>
    </location>
</feature>
<evidence type="ECO:0000256" key="1">
    <source>
        <dbReference type="ARBA" id="ARBA00000885"/>
    </source>
</evidence>
<dbReference type="GO" id="GO:0005737">
    <property type="term" value="C:cytoplasm"/>
    <property type="evidence" value="ECO:0007669"/>
    <property type="project" value="UniProtKB-SubCell"/>
</dbReference>
<keyword evidence="5" id="KW-0963">Cytoplasm</keyword>
<accession>Q4SIF8</accession>
<proteinExistence type="predicted"/>
<dbReference type="FunFam" id="3.30.2410.10:FF:000001">
    <property type="entry name" value="E3 ubiquitin-protein ligase NEDD4-like"/>
    <property type="match status" value="1"/>
</dbReference>
<keyword evidence="7" id="KW-0677">Repeat</keyword>
<keyword evidence="11" id="KW-0472">Membrane</keyword>
<dbReference type="Pfam" id="PF00168">
    <property type="entry name" value="C2"/>
    <property type="match status" value="1"/>
</dbReference>
<dbReference type="GO" id="GO:0061630">
    <property type="term" value="F:ubiquitin protein ligase activity"/>
    <property type="evidence" value="ECO:0007669"/>
    <property type="project" value="UniProtKB-EC"/>
</dbReference>
<dbReference type="SMART" id="SM00119">
    <property type="entry name" value="HECTc"/>
    <property type="match status" value="1"/>
</dbReference>
<dbReference type="OrthoDB" id="423283at2759"/>
<dbReference type="FunFam" id="3.90.1750.10:FF:000001">
    <property type="entry name" value="E3 ubiquitin-protein ligase NEDD4-like"/>
    <property type="match status" value="1"/>
</dbReference>
<dbReference type="SMART" id="SM00239">
    <property type="entry name" value="C2"/>
    <property type="match status" value="1"/>
</dbReference>
<dbReference type="Gene3D" id="3.30.2410.10">
    <property type="entry name" value="Hect, E3 ligase catalytic domain"/>
    <property type="match status" value="1"/>
</dbReference>
<evidence type="ECO:0000256" key="4">
    <source>
        <dbReference type="ARBA" id="ARBA00012485"/>
    </source>
</evidence>
<comment type="subcellular location">
    <subcellularLocation>
        <location evidence="2">Cytoplasm</location>
    </subcellularLocation>
</comment>
<dbReference type="GO" id="GO:0007528">
    <property type="term" value="P:neuromuscular junction development"/>
    <property type="evidence" value="ECO:0007669"/>
    <property type="project" value="TreeGrafter"/>
</dbReference>
<dbReference type="FunFam" id="3.30.2160.10:FF:000001">
    <property type="entry name" value="E3 ubiquitin-protein ligase NEDD4-like"/>
    <property type="match status" value="1"/>
</dbReference>
<reference evidence="15" key="1">
    <citation type="journal article" date="2004" name="Nature">
        <title>Genome duplication in the teleost fish Tetraodon nigroviridis reveals the early vertebrate proto-karyotype.</title>
        <authorList>
            <person name="Jaillon O."/>
            <person name="Aury J.-M."/>
            <person name="Brunet F."/>
            <person name="Petit J.-L."/>
            <person name="Stange-Thomann N."/>
            <person name="Mauceli E."/>
            <person name="Bouneau L."/>
            <person name="Fischer C."/>
            <person name="Ozouf-Costaz C."/>
            <person name="Bernot A."/>
            <person name="Nicaud S."/>
            <person name="Jaffe D."/>
            <person name="Fisher S."/>
            <person name="Lutfalla G."/>
            <person name="Dossat C."/>
            <person name="Segurens B."/>
            <person name="Dasilva C."/>
            <person name="Salanoubat M."/>
            <person name="Levy M."/>
            <person name="Boudet N."/>
            <person name="Castellano S."/>
            <person name="Anthouard V."/>
            <person name="Jubin C."/>
            <person name="Castelli V."/>
            <person name="Katinka M."/>
            <person name="Vacherie B."/>
            <person name="Biemont C."/>
            <person name="Skalli Z."/>
            <person name="Cattolico L."/>
            <person name="Poulain J."/>
            <person name="De Berardinis V."/>
            <person name="Cruaud C."/>
            <person name="Duprat S."/>
            <person name="Brottier P."/>
            <person name="Coutanceau J.-P."/>
            <person name="Gouzy J."/>
            <person name="Parra G."/>
            <person name="Lardier G."/>
            <person name="Chapple C."/>
            <person name="McKernan K.J."/>
            <person name="McEwan P."/>
            <person name="Bosak S."/>
            <person name="Kellis M."/>
            <person name="Volff J.-N."/>
            <person name="Guigo R."/>
            <person name="Zody M.C."/>
            <person name="Mesirov J."/>
            <person name="Lindblad-Toh K."/>
            <person name="Birren B."/>
            <person name="Nusbaum C."/>
            <person name="Kahn D."/>
            <person name="Robinson-Rechavi M."/>
            <person name="Laudet V."/>
            <person name="Schachter V."/>
            <person name="Quetier F."/>
            <person name="Saurin W."/>
            <person name="Scarpelli C."/>
            <person name="Wincker P."/>
            <person name="Lander E.S."/>
            <person name="Weissenbach J."/>
            <person name="Roest Crollius H."/>
        </authorList>
    </citation>
    <scope>NUCLEOTIDE SEQUENCE [LARGE SCALE GENOMIC DNA]</scope>
</reference>
<name>Q4SIF8_TETNG</name>
<dbReference type="EC" id="2.3.2.26" evidence="4"/>
<dbReference type="CDD" id="cd00201">
    <property type="entry name" value="WW"/>
    <property type="match status" value="3"/>
</dbReference>
<feature type="non-terminal residue" evidence="15">
    <location>
        <position position="1315"/>
    </location>
</feature>
<dbReference type="InterPro" id="IPR035983">
    <property type="entry name" value="Hect_E3_ubiquitin_ligase"/>
</dbReference>
<evidence type="ECO:0000256" key="9">
    <source>
        <dbReference type="PROSITE-ProRule" id="PRU00104"/>
    </source>
</evidence>
<keyword evidence="11" id="KW-1133">Transmembrane helix</keyword>
<dbReference type="InterPro" id="IPR036020">
    <property type="entry name" value="WW_dom_sf"/>
</dbReference>
<dbReference type="GO" id="GO:0031623">
    <property type="term" value="P:receptor internalization"/>
    <property type="evidence" value="ECO:0007669"/>
    <property type="project" value="TreeGrafter"/>
</dbReference>
<evidence type="ECO:0000259" key="13">
    <source>
        <dbReference type="PROSITE" id="PS50020"/>
    </source>
</evidence>
<evidence type="ECO:0000259" key="14">
    <source>
        <dbReference type="PROSITE" id="PS50237"/>
    </source>
</evidence>
<dbReference type="Pfam" id="PF00632">
    <property type="entry name" value="HECT"/>
    <property type="match status" value="2"/>
</dbReference>
<dbReference type="InterPro" id="IPR050409">
    <property type="entry name" value="E3_ubiq-protein_ligase"/>
</dbReference>
<feature type="region of interest" description="Disordered" evidence="10">
    <location>
        <begin position="609"/>
        <end position="628"/>
    </location>
</feature>
<dbReference type="SUPFAM" id="SSF49562">
    <property type="entry name" value="C2 domain (Calcium/lipid-binding domain, CaLB)"/>
    <property type="match status" value="1"/>
</dbReference>
<feature type="compositionally biased region" description="Gly residues" evidence="10">
    <location>
        <begin position="139"/>
        <end position="152"/>
    </location>
</feature>
<dbReference type="PANTHER" id="PTHR11254:SF282">
    <property type="entry name" value="E3 UBIQUITIN-PROTEIN LIGASE NEDD4"/>
    <property type="match status" value="1"/>
</dbReference>